<dbReference type="AlphaFoldDB" id="A0A449CXU5"/>
<reference evidence="2 3" key="1">
    <citation type="submission" date="2019-02" db="EMBL/GenBank/DDBJ databases">
        <authorList>
            <consortium name="Pathogen Informatics"/>
        </authorList>
    </citation>
    <scope>NUCLEOTIDE SEQUENCE [LARGE SCALE GENOMIC DNA]</scope>
    <source>
        <strain evidence="2 3">3012STDY7078520</strain>
    </source>
</reference>
<feature type="region of interest" description="Disordered" evidence="1">
    <location>
        <begin position="1"/>
        <end position="23"/>
    </location>
</feature>
<gene>
    <name evidence="2" type="ORF">NCTC12391_00011</name>
</gene>
<accession>A0A449CXU5</accession>
<evidence type="ECO:0000313" key="2">
    <source>
        <dbReference type="EMBL" id="VEW10181.1"/>
    </source>
</evidence>
<dbReference type="EMBL" id="CAACXN010000004">
    <property type="protein sequence ID" value="VEW10181.1"/>
    <property type="molecule type" value="Genomic_DNA"/>
</dbReference>
<dbReference type="Proteomes" id="UP000386281">
    <property type="component" value="Unassembled WGS sequence"/>
</dbReference>
<organism evidence="2 3">
    <name type="scientific">Brevibacterium casei</name>
    <dbReference type="NCBI Taxonomy" id="33889"/>
    <lineage>
        <taxon>Bacteria</taxon>
        <taxon>Bacillati</taxon>
        <taxon>Actinomycetota</taxon>
        <taxon>Actinomycetes</taxon>
        <taxon>Micrococcales</taxon>
        <taxon>Brevibacteriaceae</taxon>
        <taxon>Brevibacterium</taxon>
    </lineage>
</organism>
<feature type="compositionally biased region" description="Polar residues" evidence="1">
    <location>
        <begin position="1"/>
        <end position="10"/>
    </location>
</feature>
<evidence type="ECO:0000313" key="3">
    <source>
        <dbReference type="Proteomes" id="UP000386281"/>
    </source>
</evidence>
<evidence type="ECO:0000256" key="1">
    <source>
        <dbReference type="SAM" id="MobiDB-lite"/>
    </source>
</evidence>
<proteinExistence type="predicted"/>
<protein>
    <submittedName>
        <fullName evidence="2">Uncharacterized protein</fullName>
    </submittedName>
</protein>
<name>A0A449CXU5_9MICO</name>
<sequence>MTNYEANINGNVGGFQQGDGNTMSVTQNNAIEEILDEMRNLVPLDEGDAQQNMEAVDALVKSAPKNTGLIRQAVNALVTSVSTGVGERIAALGEQLIQQLPGGGS</sequence>